<feature type="compositionally biased region" description="Basic and acidic residues" evidence="1">
    <location>
        <begin position="65"/>
        <end position="75"/>
    </location>
</feature>
<feature type="compositionally biased region" description="Basic residues" evidence="1">
    <location>
        <begin position="86"/>
        <end position="96"/>
    </location>
</feature>
<dbReference type="EMBL" id="DF196771">
    <property type="protein sequence ID" value="GAC71774.1"/>
    <property type="molecule type" value="Genomic_DNA"/>
</dbReference>
<proteinExistence type="predicted"/>
<organism evidence="2 3">
    <name type="scientific">Pseudozyma antarctica (strain T-34)</name>
    <name type="common">Yeast</name>
    <name type="synonym">Candida antarctica</name>
    <dbReference type="NCBI Taxonomy" id="1151754"/>
    <lineage>
        <taxon>Eukaryota</taxon>
        <taxon>Fungi</taxon>
        <taxon>Dikarya</taxon>
        <taxon>Basidiomycota</taxon>
        <taxon>Ustilaginomycotina</taxon>
        <taxon>Ustilaginomycetes</taxon>
        <taxon>Ustilaginales</taxon>
        <taxon>Ustilaginaceae</taxon>
        <taxon>Moesziomyces</taxon>
    </lineage>
</organism>
<feature type="region of interest" description="Disordered" evidence="1">
    <location>
        <begin position="50"/>
        <end position="98"/>
    </location>
</feature>
<protein>
    <submittedName>
        <fullName evidence="2">Uncharacterized protein</fullName>
    </submittedName>
</protein>
<reference evidence="3" key="1">
    <citation type="journal article" date="2013" name="Genome Announc.">
        <title>Genome sequence of the basidiomycetous yeast Pseudozyma antarctica T-34, a producer of the glycolipid biosurfactants mannosylerythritol lipids.</title>
        <authorList>
            <person name="Morita T."/>
            <person name="Koike H."/>
            <person name="Koyama Y."/>
            <person name="Hagiwara H."/>
            <person name="Ito E."/>
            <person name="Fukuoka T."/>
            <person name="Imura T."/>
            <person name="Machida M."/>
            <person name="Kitamoto D."/>
        </authorList>
    </citation>
    <scope>NUCLEOTIDE SEQUENCE [LARGE SCALE GENOMIC DNA]</scope>
    <source>
        <strain evidence="3">T-34</strain>
    </source>
</reference>
<evidence type="ECO:0000313" key="2">
    <source>
        <dbReference type="EMBL" id="GAC71774.1"/>
    </source>
</evidence>
<evidence type="ECO:0000313" key="3">
    <source>
        <dbReference type="Proteomes" id="UP000011976"/>
    </source>
</evidence>
<evidence type="ECO:0000256" key="1">
    <source>
        <dbReference type="SAM" id="MobiDB-lite"/>
    </source>
</evidence>
<sequence>MLQSVLEMLLRQYGGDHLCDRRLRHATAGDGQGGAAGDAVRGRAQGLEAARVCQQAGSTGRARRGPGERQARTERAQGSPMVHTQVLRHKRRRSRGGARLVSGLRDGLADQSSMLTWIPFNSAAFAFRLVTTLQSK</sequence>
<name>M9LT89_PSEA3</name>
<gene>
    <name evidence="2" type="ORF">PANT_5d00060</name>
</gene>
<dbReference type="Proteomes" id="UP000011976">
    <property type="component" value="Unassembled WGS sequence"/>
</dbReference>
<dbReference type="AlphaFoldDB" id="M9LT89"/>
<accession>M9LT89</accession>